<evidence type="ECO:0000313" key="1">
    <source>
        <dbReference type="EMBL" id="PXA05737.1"/>
    </source>
</evidence>
<dbReference type="AlphaFoldDB" id="A0A317ZNH8"/>
<evidence type="ECO:0000313" key="2">
    <source>
        <dbReference type="Proteomes" id="UP000247099"/>
    </source>
</evidence>
<organism evidence="1 2">
    <name type="scientific">Coraliomargarita sinensis</name>
    <dbReference type="NCBI Taxonomy" id="2174842"/>
    <lineage>
        <taxon>Bacteria</taxon>
        <taxon>Pseudomonadati</taxon>
        <taxon>Verrucomicrobiota</taxon>
        <taxon>Opitutia</taxon>
        <taxon>Puniceicoccales</taxon>
        <taxon>Coraliomargaritaceae</taxon>
        <taxon>Coraliomargarita</taxon>
    </lineage>
</organism>
<protein>
    <submittedName>
        <fullName evidence="1">Uncharacterized protein</fullName>
    </submittedName>
</protein>
<proteinExistence type="predicted"/>
<reference evidence="1 2" key="1">
    <citation type="submission" date="2018-05" db="EMBL/GenBank/DDBJ databases">
        <title>Coraliomargarita sinensis sp. nov., isolated from a marine solar saltern.</title>
        <authorList>
            <person name="Zhou L.Y."/>
        </authorList>
    </citation>
    <scope>NUCLEOTIDE SEQUENCE [LARGE SCALE GENOMIC DNA]</scope>
    <source>
        <strain evidence="1 2">WN38</strain>
    </source>
</reference>
<keyword evidence="2" id="KW-1185">Reference proteome</keyword>
<dbReference type="Proteomes" id="UP000247099">
    <property type="component" value="Unassembled WGS sequence"/>
</dbReference>
<dbReference type="RefSeq" id="WP_110129814.1">
    <property type="nucleotide sequence ID" value="NZ_QHJQ01000001.1"/>
</dbReference>
<dbReference type="EMBL" id="QHJQ01000001">
    <property type="protein sequence ID" value="PXA05737.1"/>
    <property type="molecule type" value="Genomic_DNA"/>
</dbReference>
<sequence length="213" mass="24534">MKRLKNVDINEEEFELVSSLESPRQLYRLGGDQYALALLDRGNRLFKFQSKVVTAVLNDLGGGVEDVTLIEYAEPERVRDALQPGFEIRLHLSGEKEIVSINHNDEVRVMVATSYREYIENRKVTSVRDIWNLPHVYPFDFLEISGGLRNQLEPHFNGIGVEAVLLRMWEDFLRVKKRSSGCTDERNAIYVSGEFCDFVVFEHRCGKVTLCHP</sequence>
<gene>
    <name evidence="1" type="ORF">DDZ13_02380</name>
</gene>
<comment type="caution">
    <text evidence="1">The sequence shown here is derived from an EMBL/GenBank/DDBJ whole genome shotgun (WGS) entry which is preliminary data.</text>
</comment>
<accession>A0A317ZNH8</accession>
<dbReference type="InParanoid" id="A0A317ZNH8"/>
<name>A0A317ZNH8_9BACT</name>